<feature type="transmembrane region" description="Helical" evidence="1">
    <location>
        <begin position="68"/>
        <end position="86"/>
    </location>
</feature>
<organism evidence="2">
    <name type="scientific">viral metagenome</name>
    <dbReference type="NCBI Taxonomy" id="1070528"/>
    <lineage>
        <taxon>unclassified sequences</taxon>
        <taxon>metagenomes</taxon>
        <taxon>organismal metagenomes</taxon>
    </lineage>
</organism>
<name>A0A6C0DCS6_9ZZZZ</name>
<proteinExistence type="predicted"/>
<evidence type="ECO:0000313" key="2">
    <source>
        <dbReference type="EMBL" id="QHT13739.1"/>
    </source>
</evidence>
<sequence length="145" mass="15756">MDSLLATMLLFVMAITALLTFLIMPIVPTTALVLGASILLAVGVWWHWTQFGVEYRTSTWQEQLRNYAGYVVILVVILLSYAFYVLGYSGSQLQTMTVRAQTAIQEAGRKASEKIVGSTSRTLSSLSDALFSEATPSETAGIVGV</sequence>
<evidence type="ECO:0000256" key="1">
    <source>
        <dbReference type="SAM" id="Phobius"/>
    </source>
</evidence>
<keyword evidence="1" id="KW-1133">Transmembrane helix</keyword>
<keyword evidence="1" id="KW-0472">Membrane</keyword>
<dbReference type="EMBL" id="MN739576">
    <property type="protein sequence ID" value="QHT13739.1"/>
    <property type="molecule type" value="Genomic_DNA"/>
</dbReference>
<accession>A0A6C0DCS6</accession>
<dbReference type="AlphaFoldDB" id="A0A6C0DCS6"/>
<feature type="transmembrane region" description="Helical" evidence="1">
    <location>
        <begin position="31"/>
        <end position="48"/>
    </location>
</feature>
<protein>
    <submittedName>
        <fullName evidence="2">Uncharacterized protein</fullName>
    </submittedName>
</protein>
<feature type="transmembrane region" description="Helical" evidence="1">
    <location>
        <begin position="6"/>
        <end position="24"/>
    </location>
</feature>
<keyword evidence="1" id="KW-0812">Transmembrane</keyword>
<reference evidence="2" key="1">
    <citation type="journal article" date="2020" name="Nature">
        <title>Giant virus diversity and host interactions through global metagenomics.</title>
        <authorList>
            <person name="Schulz F."/>
            <person name="Roux S."/>
            <person name="Paez-Espino D."/>
            <person name="Jungbluth S."/>
            <person name="Walsh D.A."/>
            <person name="Denef V.J."/>
            <person name="McMahon K.D."/>
            <person name="Konstantinidis K.T."/>
            <person name="Eloe-Fadrosh E.A."/>
            <person name="Kyrpides N.C."/>
            <person name="Woyke T."/>
        </authorList>
    </citation>
    <scope>NUCLEOTIDE SEQUENCE</scope>
    <source>
        <strain evidence="2">GVMAG-M-3300023174-132</strain>
    </source>
</reference>